<dbReference type="InterPro" id="IPR005149">
    <property type="entry name" value="Tscrpt_reg_PadR_N"/>
</dbReference>
<accession>A0AAU9DEH8</accession>
<dbReference type="KEGG" id="xap:XA3_17230"/>
<name>A0AAU9DEH8_9LACO</name>
<dbReference type="InterPro" id="IPR052509">
    <property type="entry name" value="Metal_resp_DNA-bind_regulator"/>
</dbReference>
<dbReference type="AlphaFoldDB" id="A0AAU9DEH8"/>
<proteinExistence type="predicted"/>
<gene>
    <name evidence="2" type="ORF">XA3_17230</name>
</gene>
<dbReference type="InterPro" id="IPR036390">
    <property type="entry name" value="WH_DNA-bd_sf"/>
</dbReference>
<evidence type="ECO:0000313" key="3">
    <source>
        <dbReference type="Proteomes" id="UP001321861"/>
    </source>
</evidence>
<evidence type="ECO:0000259" key="1">
    <source>
        <dbReference type="Pfam" id="PF03551"/>
    </source>
</evidence>
<dbReference type="RefSeq" id="WP_317635085.1">
    <property type="nucleotide sequence ID" value="NZ_AP026802.1"/>
</dbReference>
<feature type="domain" description="Transcription regulator PadR N-terminal" evidence="1">
    <location>
        <begin position="14"/>
        <end position="82"/>
    </location>
</feature>
<dbReference type="EMBL" id="AP026802">
    <property type="protein sequence ID" value="BDR59282.1"/>
    <property type="molecule type" value="Genomic_DNA"/>
</dbReference>
<reference evidence="2 3" key="1">
    <citation type="journal article" date="2023" name="Microbiol. Spectr.">
        <title>Symbiosis of Carpenter Bees with Uncharacterized Lactic Acid Bacteria Showing NAD Auxotrophy.</title>
        <authorList>
            <person name="Kawasaki S."/>
            <person name="Ozawa K."/>
            <person name="Mori T."/>
            <person name="Yamamoto A."/>
            <person name="Ito M."/>
            <person name="Ohkuma M."/>
            <person name="Sakamoto M."/>
            <person name="Matsutani M."/>
        </authorList>
    </citation>
    <scope>NUCLEOTIDE SEQUENCE [LARGE SCALE GENOMIC DNA]</scope>
    <source>
        <strain evidence="2 3">XA3</strain>
    </source>
</reference>
<dbReference type="PANTHER" id="PTHR33169:SF24">
    <property type="entry name" value="TRANSCRIPTIONAL REGULATOR, PADR FAMILY"/>
    <property type="match status" value="1"/>
</dbReference>
<dbReference type="Proteomes" id="UP001321861">
    <property type="component" value="Chromosome"/>
</dbReference>
<sequence length="103" mass="11978">MAIQVSSELLEGAILAFIASEDLYGYALTKKIQTVLDVSESTVYPVLRRLTKDDYLKTYDEPFQGRNRRYYQITETGKLRLAIIQTEWKDYRGKIDGVLRNHD</sequence>
<dbReference type="Pfam" id="PF03551">
    <property type="entry name" value="PadR"/>
    <property type="match status" value="1"/>
</dbReference>
<dbReference type="Gene3D" id="1.10.10.10">
    <property type="entry name" value="Winged helix-like DNA-binding domain superfamily/Winged helix DNA-binding domain"/>
    <property type="match status" value="1"/>
</dbReference>
<evidence type="ECO:0000313" key="2">
    <source>
        <dbReference type="EMBL" id="BDR59282.1"/>
    </source>
</evidence>
<organism evidence="2 3">
    <name type="scientific">Xylocopilactobacillus apicola</name>
    <dbReference type="NCBI Taxonomy" id="2932184"/>
    <lineage>
        <taxon>Bacteria</taxon>
        <taxon>Bacillati</taxon>
        <taxon>Bacillota</taxon>
        <taxon>Bacilli</taxon>
        <taxon>Lactobacillales</taxon>
        <taxon>Lactobacillaceae</taxon>
        <taxon>Xylocopilactobacillus</taxon>
    </lineage>
</organism>
<dbReference type="SUPFAM" id="SSF46785">
    <property type="entry name" value="Winged helix' DNA-binding domain"/>
    <property type="match status" value="1"/>
</dbReference>
<dbReference type="PANTHER" id="PTHR33169">
    <property type="entry name" value="PADR-FAMILY TRANSCRIPTIONAL REGULATOR"/>
    <property type="match status" value="1"/>
</dbReference>
<dbReference type="InterPro" id="IPR036388">
    <property type="entry name" value="WH-like_DNA-bd_sf"/>
</dbReference>
<protein>
    <submittedName>
        <fullName evidence="2">PadR family transcriptional regulator</fullName>
    </submittedName>
</protein>
<keyword evidence="3" id="KW-1185">Reference proteome</keyword>